<evidence type="ECO:0000256" key="1">
    <source>
        <dbReference type="ARBA" id="ARBA00022741"/>
    </source>
</evidence>
<dbReference type="AlphaFoldDB" id="A0A5J5C1J1"/>
<sequence>MARGGKQVELAFQAKMNIAIGIAQGIRYMHEECPRGPIVHGDLRPCNIHLTSDLHPLISGFGRAKWLQLEQASPIFVDRYSDKDHSDNDLLALIKSDILSFGILLLRLFCKRSAPQDDKFLVEWVISFLRGETSCAVQSSPSSEGSPNLDSNAWTN</sequence>
<feature type="region of interest" description="Disordered" evidence="3">
    <location>
        <begin position="136"/>
        <end position="156"/>
    </location>
</feature>
<keyword evidence="1" id="KW-0547">Nucleotide-binding</keyword>
<dbReference type="GO" id="GO:0005524">
    <property type="term" value="F:ATP binding"/>
    <property type="evidence" value="ECO:0007669"/>
    <property type="project" value="UniProtKB-KW"/>
</dbReference>
<gene>
    <name evidence="5" type="ORF">F0562_000822</name>
</gene>
<dbReference type="EMBL" id="CM018031">
    <property type="protein sequence ID" value="KAA8549138.1"/>
    <property type="molecule type" value="Genomic_DNA"/>
</dbReference>
<keyword evidence="2" id="KW-0067">ATP-binding</keyword>
<evidence type="ECO:0000256" key="3">
    <source>
        <dbReference type="SAM" id="MobiDB-lite"/>
    </source>
</evidence>
<dbReference type="InterPro" id="IPR011009">
    <property type="entry name" value="Kinase-like_dom_sf"/>
</dbReference>
<name>A0A5J5C1J1_9ASTE</name>
<evidence type="ECO:0000313" key="6">
    <source>
        <dbReference type="Proteomes" id="UP000325577"/>
    </source>
</evidence>
<dbReference type="GO" id="GO:0005886">
    <property type="term" value="C:plasma membrane"/>
    <property type="evidence" value="ECO:0007669"/>
    <property type="project" value="TreeGrafter"/>
</dbReference>
<evidence type="ECO:0000313" key="5">
    <source>
        <dbReference type="EMBL" id="KAA8549138.1"/>
    </source>
</evidence>
<dbReference type="GO" id="GO:0004672">
    <property type="term" value="F:protein kinase activity"/>
    <property type="evidence" value="ECO:0007669"/>
    <property type="project" value="InterPro"/>
</dbReference>
<evidence type="ECO:0000259" key="4">
    <source>
        <dbReference type="PROSITE" id="PS50011"/>
    </source>
</evidence>
<dbReference type="SUPFAM" id="SSF56112">
    <property type="entry name" value="Protein kinase-like (PK-like)"/>
    <property type="match status" value="1"/>
</dbReference>
<accession>A0A5J5C1J1</accession>
<reference evidence="5 6" key="1">
    <citation type="submission" date="2019-09" db="EMBL/GenBank/DDBJ databases">
        <title>A chromosome-level genome assembly of the Chinese tupelo Nyssa sinensis.</title>
        <authorList>
            <person name="Yang X."/>
            <person name="Kang M."/>
            <person name="Yang Y."/>
            <person name="Xiong H."/>
            <person name="Wang M."/>
            <person name="Zhang Z."/>
            <person name="Wang Z."/>
            <person name="Wu H."/>
            <person name="Ma T."/>
            <person name="Liu J."/>
            <person name="Xi Z."/>
        </authorList>
    </citation>
    <scope>NUCLEOTIDE SEQUENCE [LARGE SCALE GENOMIC DNA]</scope>
    <source>
        <strain evidence="5">J267</strain>
        <tissue evidence="5">Leaf</tissue>
    </source>
</reference>
<proteinExistence type="predicted"/>
<dbReference type="PROSITE" id="PS50011">
    <property type="entry name" value="PROTEIN_KINASE_DOM"/>
    <property type="match status" value="1"/>
</dbReference>
<dbReference type="PANTHER" id="PTHR27001">
    <property type="entry name" value="OS01G0253100 PROTEIN"/>
    <property type="match status" value="1"/>
</dbReference>
<feature type="domain" description="Protein kinase" evidence="4">
    <location>
        <begin position="1"/>
        <end position="156"/>
    </location>
</feature>
<dbReference type="Pfam" id="PF07714">
    <property type="entry name" value="PK_Tyr_Ser-Thr"/>
    <property type="match status" value="1"/>
</dbReference>
<evidence type="ECO:0000256" key="2">
    <source>
        <dbReference type="ARBA" id="ARBA00022840"/>
    </source>
</evidence>
<protein>
    <recommendedName>
        <fullName evidence="4">Protein kinase domain-containing protein</fullName>
    </recommendedName>
</protein>
<dbReference type="InterPro" id="IPR000719">
    <property type="entry name" value="Prot_kinase_dom"/>
</dbReference>
<dbReference type="OrthoDB" id="1528077at2759"/>
<dbReference type="Proteomes" id="UP000325577">
    <property type="component" value="Linkage Group LG0"/>
</dbReference>
<dbReference type="InterPro" id="IPR001245">
    <property type="entry name" value="Ser-Thr/Tyr_kinase_cat_dom"/>
</dbReference>
<dbReference type="PANTHER" id="PTHR27001:SF801">
    <property type="entry name" value="INACTIVE PROTEIN KINASE SELMODRAFT_444075-LIKE"/>
    <property type="match status" value="1"/>
</dbReference>
<organism evidence="5 6">
    <name type="scientific">Nyssa sinensis</name>
    <dbReference type="NCBI Taxonomy" id="561372"/>
    <lineage>
        <taxon>Eukaryota</taxon>
        <taxon>Viridiplantae</taxon>
        <taxon>Streptophyta</taxon>
        <taxon>Embryophyta</taxon>
        <taxon>Tracheophyta</taxon>
        <taxon>Spermatophyta</taxon>
        <taxon>Magnoliopsida</taxon>
        <taxon>eudicotyledons</taxon>
        <taxon>Gunneridae</taxon>
        <taxon>Pentapetalae</taxon>
        <taxon>asterids</taxon>
        <taxon>Cornales</taxon>
        <taxon>Nyssaceae</taxon>
        <taxon>Nyssa</taxon>
    </lineage>
</organism>
<keyword evidence="6" id="KW-1185">Reference proteome</keyword>
<dbReference type="Gene3D" id="1.10.510.10">
    <property type="entry name" value="Transferase(Phosphotransferase) domain 1"/>
    <property type="match status" value="1"/>
</dbReference>